<evidence type="ECO:0000259" key="22">
    <source>
        <dbReference type="PROSITE" id="PS50846"/>
    </source>
</evidence>
<dbReference type="Proteomes" id="UP000199337">
    <property type="component" value="Unassembled WGS sequence"/>
</dbReference>
<feature type="transmembrane region" description="Helical" evidence="21">
    <location>
        <begin position="456"/>
        <end position="475"/>
    </location>
</feature>
<evidence type="ECO:0000256" key="1">
    <source>
        <dbReference type="ARBA" id="ARBA00004651"/>
    </source>
</evidence>
<dbReference type="InterPro" id="IPR036412">
    <property type="entry name" value="HAD-like_sf"/>
</dbReference>
<evidence type="ECO:0000256" key="10">
    <source>
        <dbReference type="ARBA" id="ARBA00022796"/>
    </source>
</evidence>
<dbReference type="InterPro" id="IPR001757">
    <property type="entry name" value="P_typ_ATPase"/>
</dbReference>
<dbReference type="NCBIfam" id="TIGR01525">
    <property type="entry name" value="ATPase-IB_hvy"/>
    <property type="match status" value="1"/>
</dbReference>
<dbReference type="RefSeq" id="WP_092471851.1">
    <property type="nucleotide sequence ID" value="NZ_FOOX01000009.1"/>
</dbReference>
<sequence length="820" mass="87533">MADIQTVTTRPEPPGLKKLTVKISGMSCAACAARIENALAKIPGVESAGVNFAAETATVDYLSESVSSEQILDKIKETGYRPVTGRTELRLSGMSCAACAARIEKVLNKLPGVTRAAVNFATEKAVVEFNPAEIDVPQIKKAVADIGYKAAEVDDKTTADLEREEREREIRRQKSLVIFSAIFSAPLVVYMLAMVLNLRGVVPAFFFNPYFQFALATPVQFIAGANFYKEAYVALRGRSANMSVLVALGTTAAYLYSVAATFFTGRIGNVEVYYETGAIIITLVLLGKTLETIAKGRTSEAIKKLIGLQAKNARVIRGGREMELPVEEVEVGDLVVVRPGEKIPVDGMLKEGYSTVDESMLTGESVPVDKKAGDEVIGAAINKLGTFKFEATKVGKDTALAQIIKIVEEAQGSKAPIQRMADVISAYFVPAVVALALVTFLAWFYYGAPGDLTRSLLNFTAVLVIACPCALGLATPTSIMVGTGKGAENGILIKSGEYLEKAHKLTAIILDKTGTITKGEPALTDLIPAPQYSGHEQGLLQLAGRAEKNSEHPLAQAIVNYVREKGAVLNDPRQFKAIPGHGVVAEIEDSTVLLGTRKLMQEHNIDISGLIAEVENLEEQGKTAMLMAVDGRPAAVIGVADTIKENSKEAISRLKEMGLEVWMLTGDNRRTAEAIARQVGIENVLAEVLPEDKAQQVEKLRGQGKVVGMVGDGINDAPALVTADVGFAIGTGTDVAIEAADITLMRGDLRGIVAAIRLSRATIKNIKQNLFWALAYNTVGIPVAALGFLNPVIAGAAMAFSSVSVVTNALRLRRFKPGLS</sequence>
<dbReference type="GO" id="GO:0016887">
    <property type="term" value="F:ATP hydrolysis activity"/>
    <property type="evidence" value="ECO:0007669"/>
    <property type="project" value="InterPro"/>
</dbReference>
<protein>
    <recommendedName>
        <fullName evidence="4">Copper-exporting P-type ATPase</fullName>
        <ecNumber evidence="3">7.2.2.8</ecNumber>
    </recommendedName>
    <alternativeName>
        <fullName evidence="18">Copper-exporting P-type ATPase A</fullName>
    </alternativeName>
    <alternativeName>
        <fullName evidence="19">Cu(+)-exporting ATPase</fullName>
    </alternativeName>
</protein>
<dbReference type="STRING" id="341036.SAMN05660649_02643"/>
<dbReference type="InterPro" id="IPR027256">
    <property type="entry name" value="P-typ_ATPase_IB"/>
</dbReference>
<dbReference type="GO" id="GO:0055070">
    <property type="term" value="P:copper ion homeostasis"/>
    <property type="evidence" value="ECO:0007669"/>
    <property type="project" value="TreeGrafter"/>
</dbReference>
<feature type="transmembrane region" description="Helical" evidence="21">
    <location>
        <begin position="424"/>
        <end position="444"/>
    </location>
</feature>
<dbReference type="FunFam" id="3.40.50.1000:FF:000333">
    <property type="entry name" value="Copper-transporting ATPase 2"/>
    <property type="match status" value="1"/>
</dbReference>
<dbReference type="CDD" id="cd00371">
    <property type="entry name" value="HMA"/>
    <property type="match status" value="2"/>
</dbReference>
<dbReference type="SUPFAM" id="SSF81665">
    <property type="entry name" value="Calcium ATPase, transmembrane domain M"/>
    <property type="match status" value="1"/>
</dbReference>
<evidence type="ECO:0000256" key="19">
    <source>
        <dbReference type="ARBA" id="ARBA00033239"/>
    </source>
</evidence>
<dbReference type="FunFam" id="3.30.70.100:FF:000005">
    <property type="entry name" value="Copper-exporting P-type ATPase A"/>
    <property type="match status" value="2"/>
</dbReference>
<comment type="catalytic activity">
    <reaction evidence="20">
        <text>Cu(+)(in) + ATP + H2O = Cu(+)(out) + ADP + phosphate + H(+)</text>
        <dbReference type="Rhea" id="RHEA:25792"/>
        <dbReference type="ChEBI" id="CHEBI:15377"/>
        <dbReference type="ChEBI" id="CHEBI:15378"/>
        <dbReference type="ChEBI" id="CHEBI:30616"/>
        <dbReference type="ChEBI" id="CHEBI:43474"/>
        <dbReference type="ChEBI" id="CHEBI:49552"/>
        <dbReference type="ChEBI" id="CHEBI:456216"/>
        <dbReference type="EC" id="7.2.2.8"/>
    </reaction>
</comment>
<dbReference type="InterPro" id="IPR017969">
    <property type="entry name" value="Heavy-metal-associated_CS"/>
</dbReference>
<dbReference type="InterPro" id="IPR044492">
    <property type="entry name" value="P_typ_ATPase_HD_dom"/>
</dbReference>
<evidence type="ECO:0000313" key="23">
    <source>
        <dbReference type="EMBL" id="SFG76955.1"/>
    </source>
</evidence>
<evidence type="ECO:0000256" key="21">
    <source>
        <dbReference type="RuleBase" id="RU362081"/>
    </source>
</evidence>
<dbReference type="PRINTS" id="PR00119">
    <property type="entry name" value="CATATPASE"/>
</dbReference>
<evidence type="ECO:0000256" key="4">
    <source>
        <dbReference type="ARBA" id="ARBA00015102"/>
    </source>
</evidence>
<keyword evidence="7 21" id="KW-0479">Metal-binding</keyword>
<keyword evidence="12" id="KW-0460">Magnesium</keyword>
<evidence type="ECO:0000256" key="20">
    <source>
        <dbReference type="ARBA" id="ARBA00049289"/>
    </source>
</evidence>
<evidence type="ECO:0000256" key="15">
    <source>
        <dbReference type="ARBA" id="ARBA00023008"/>
    </source>
</evidence>
<keyword evidence="16" id="KW-0406">Ion transport</keyword>
<keyword evidence="11 21" id="KW-0067">ATP-binding</keyword>
<dbReference type="Pfam" id="PF00403">
    <property type="entry name" value="HMA"/>
    <property type="match status" value="2"/>
</dbReference>
<comment type="subcellular location">
    <subcellularLocation>
        <location evidence="1">Cell membrane</location>
        <topology evidence="1">Multi-pass membrane protein</topology>
    </subcellularLocation>
</comment>
<name>A0A1I2UIK1_9FIRM</name>
<evidence type="ECO:0000256" key="5">
    <source>
        <dbReference type="ARBA" id="ARBA00022448"/>
    </source>
</evidence>
<dbReference type="SUPFAM" id="SSF56784">
    <property type="entry name" value="HAD-like"/>
    <property type="match status" value="1"/>
</dbReference>
<dbReference type="SUPFAM" id="SSF55008">
    <property type="entry name" value="HMA, heavy metal-associated domain"/>
    <property type="match status" value="2"/>
</dbReference>
<dbReference type="EC" id="7.2.2.8" evidence="3"/>
<evidence type="ECO:0000256" key="14">
    <source>
        <dbReference type="ARBA" id="ARBA00022989"/>
    </source>
</evidence>
<dbReference type="FunFam" id="2.70.150.10:FF:000002">
    <property type="entry name" value="Copper-transporting ATPase 1, putative"/>
    <property type="match status" value="1"/>
</dbReference>
<dbReference type="InterPro" id="IPR006122">
    <property type="entry name" value="HMA_Cu_ion-bd"/>
</dbReference>
<comment type="similarity">
    <text evidence="2 21">Belongs to the cation transport ATPase (P-type) (TC 3.A.3) family. Type IB subfamily.</text>
</comment>
<keyword evidence="9 21" id="KW-0547">Nucleotide-binding</keyword>
<dbReference type="InterPro" id="IPR018303">
    <property type="entry name" value="ATPase_P-typ_P_site"/>
</dbReference>
<dbReference type="GO" id="GO:0140581">
    <property type="term" value="F:P-type monovalent copper transporter activity"/>
    <property type="evidence" value="ECO:0007669"/>
    <property type="project" value="UniProtKB-EC"/>
</dbReference>
<evidence type="ECO:0000256" key="12">
    <source>
        <dbReference type="ARBA" id="ARBA00022842"/>
    </source>
</evidence>
<dbReference type="InterPro" id="IPR023214">
    <property type="entry name" value="HAD_sf"/>
</dbReference>
<dbReference type="CDD" id="cd02094">
    <property type="entry name" value="P-type_ATPase_Cu-like"/>
    <property type="match status" value="1"/>
</dbReference>
<dbReference type="GO" id="GO:0043682">
    <property type="term" value="F:P-type divalent copper transporter activity"/>
    <property type="evidence" value="ECO:0007669"/>
    <property type="project" value="TreeGrafter"/>
</dbReference>
<dbReference type="InterPro" id="IPR008250">
    <property type="entry name" value="ATPase_P-typ_transduc_dom_A_sf"/>
</dbReference>
<dbReference type="Pfam" id="PF00122">
    <property type="entry name" value="E1-E2_ATPase"/>
    <property type="match status" value="1"/>
</dbReference>
<keyword evidence="5" id="KW-0813">Transport</keyword>
<dbReference type="InterPro" id="IPR059000">
    <property type="entry name" value="ATPase_P-type_domA"/>
</dbReference>
<dbReference type="SFLD" id="SFLDS00003">
    <property type="entry name" value="Haloacid_Dehalogenase"/>
    <property type="match status" value="1"/>
</dbReference>
<dbReference type="GO" id="GO:0005507">
    <property type="term" value="F:copper ion binding"/>
    <property type="evidence" value="ECO:0007669"/>
    <property type="project" value="InterPro"/>
</dbReference>
<evidence type="ECO:0000256" key="6">
    <source>
        <dbReference type="ARBA" id="ARBA00022692"/>
    </source>
</evidence>
<feature type="transmembrane region" description="Helical" evidence="21">
    <location>
        <begin position="240"/>
        <end position="260"/>
    </location>
</feature>
<evidence type="ECO:0000313" key="24">
    <source>
        <dbReference type="Proteomes" id="UP000199337"/>
    </source>
</evidence>
<evidence type="ECO:0000256" key="18">
    <source>
        <dbReference type="ARBA" id="ARBA00029719"/>
    </source>
</evidence>
<keyword evidence="15" id="KW-0186">Copper</keyword>
<feature type="transmembrane region" description="Helical" evidence="21">
    <location>
        <begin position="769"/>
        <end position="786"/>
    </location>
</feature>
<dbReference type="EMBL" id="FOOX01000009">
    <property type="protein sequence ID" value="SFG76955.1"/>
    <property type="molecule type" value="Genomic_DNA"/>
</dbReference>
<dbReference type="PRINTS" id="PR00942">
    <property type="entry name" value="CUATPASEI"/>
</dbReference>
<keyword evidence="10" id="KW-0187">Copper transport</keyword>
<evidence type="ECO:0000256" key="3">
    <source>
        <dbReference type="ARBA" id="ARBA00012517"/>
    </source>
</evidence>
<dbReference type="SFLD" id="SFLDG00002">
    <property type="entry name" value="C1.7:_P-type_atpase_like"/>
    <property type="match status" value="1"/>
</dbReference>
<dbReference type="GO" id="GO:0005886">
    <property type="term" value="C:plasma membrane"/>
    <property type="evidence" value="ECO:0007669"/>
    <property type="project" value="UniProtKB-SubCell"/>
</dbReference>
<feature type="transmembrane region" description="Helical" evidence="21">
    <location>
        <begin position="210"/>
        <end position="228"/>
    </location>
</feature>
<feature type="transmembrane region" description="Helical" evidence="21">
    <location>
        <begin position="792"/>
        <end position="810"/>
    </location>
</feature>
<evidence type="ECO:0000256" key="9">
    <source>
        <dbReference type="ARBA" id="ARBA00022741"/>
    </source>
</evidence>
<keyword evidence="13" id="KW-1278">Translocase</keyword>
<dbReference type="PANTHER" id="PTHR43520:SF8">
    <property type="entry name" value="P-TYPE CU(+) TRANSPORTER"/>
    <property type="match status" value="1"/>
</dbReference>
<reference evidence="24" key="1">
    <citation type="submission" date="2016-10" db="EMBL/GenBank/DDBJ databases">
        <authorList>
            <person name="Varghese N."/>
            <person name="Submissions S."/>
        </authorList>
    </citation>
    <scope>NUCLEOTIDE SEQUENCE [LARGE SCALE GENOMIC DNA]</scope>
    <source>
        <strain evidence="24">DSM 17038</strain>
    </source>
</reference>
<dbReference type="PROSITE" id="PS01047">
    <property type="entry name" value="HMA_1"/>
    <property type="match status" value="2"/>
</dbReference>
<proteinExistence type="inferred from homology"/>
<keyword evidence="17 21" id="KW-0472">Membrane</keyword>
<dbReference type="InterPro" id="IPR023299">
    <property type="entry name" value="ATPase_P-typ_cyto_dom_N"/>
</dbReference>
<dbReference type="PRINTS" id="PR00943">
    <property type="entry name" value="CUATPASE"/>
</dbReference>
<dbReference type="InterPro" id="IPR006121">
    <property type="entry name" value="HMA_dom"/>
</dbReference>
<dbReference type="PROSITE" id="PS00154">
    <property type="entry name" value="ATPASE_E1_E2"/>
    <property type="match status" value="1"/>
</dbReference>
<dbReference type="InterPro" id="IPR023298">
    <property type="entry name" value="ATPase_P-typ_TM_dom_sf"/>
</dbReference>
<dbReference type="PROSITE" id="PS50846">
    <property type="entry name" value="HMA_2"/>
    <property type="match status" value="2"/>
</dbReference>
<evidence type="ECO:0000256" key="17">
    <source>
        <dbReference type="ARBA" id="ARBA00023136"/>
    </source>
</evidence>
<dbReference type="InterPro" id="IPR036163">
    <property type="entry name" value="HMA_dom_sf"/>
</dbReference>
<feature type="domain" description="HMA" evidence="22">
    <location>
        <begin position="85"/>
        <end position="151"/>
    </location>
</feature>
<dbReference type="SFLD" id="SFLDF00027">
    <property type="entry name" value="p-type_atpase"/>
    <property type="match status" value="1"/>
</dbReference>
<keyword evidence="6 21" id="KW-0812">Transmembrane</keyword>
<dbReference type="NCBIfam" id="TIGR01494">
    <property type="entry name" value="ATPase_P-type"/>
    <property type="match status" value="1"/>
</dbReference>
<dbReference type="Gene3D" id="3.40.50.1000">
    <property type="entry name" value="HAD superfamily/HAD-like"/>
    <property type="match status" value="1"/>
</dbReference>
<keyword evidence="8" id="KW-0677">Repeat</keyword>
<evidence type="ECO:0000256" key="11">
    <source>
        <dbReference type="ARBA" id="ARBA00022840"/>
    </source>
</evidence>
<evidence type="ECO:0000256" key="13">
    <source>
        <dbReference type="ARBA" id="ARBA00022967"/>
    </source>
</evidence>
<evidence type="ECO:0000256" key="16">
    <source>
        <dbReference type="ARBA" id="ARBA00023065"/>
    </source>
</evidence>
<dbReference type="Pfam" id="PF00702">
    <property type="entry name" value="Hydrolase"/>
    <property type="match status" value="1"/>
</dbReference>
<dbReference type="GO" id="GO:0005524">
    <property type="term" value="F:ATP binding"/>
    <property type="evidence" value="ECO:0007669"/>
    <property type="project" value="UniProtKB-UniRule"/>
</dbReference>
<feature type="transmembrane region" description="Helical" evidence="21">
    <location>
        <begin position="176"/>
        <end position="198"/>
    </location>
</feature>
<dbReference type="Gene3D" id="2.70.150.10">
    <property type="entry name" value="Calcium-transporting ATPase, cytoplasmic transduction domain A"/>
    <property type="match status" value="1"/>
</dbReference>
<keyword evidence="21" id="KW-1003">Cell membrane</keyword>
<organism evidence="23 24">
    <name type="scientific">Desulfotruncus arcticus DSM 17038</name>
    <dbReference type="NCBI Taxonomy" id="1121424"/>
    <lineage>
        <taxon>Bacteria</taxon>
        <taxon>Bacillati</taxon>
        <taxon>Bacillota</taxon>
        <taxon>Clostridia</taxon>
        <taxon>Eubacteriales</taxon>
        <taxon>Desulfallaceae</taxon>
        <taxon>Desulfotruncus</taxon>
    </lineage>
</organism>
<keyword evidence="24" id="KW-1185">Reference proteome</keyword>
<accession>A0A1I2UIK1</accession>
<gene>
    <name evidence="23" type="ORF">SAMN05660649_02643</name>
</gene>
<evidence type="ECO:0000256" key="2">
    <source>
        <dbReference type="ARBA" id="ARBA00006024"/>
    </source>
</evidence>
<dbReference type="Gene3D" id="3.30.70.100">
    <property type="match status" value="2"/>
</dbReference>
<dbReference type="OrthoDB" id="9760364at2"/>
<dbReference type="NCBIfam" id="TIGR01511">
    <property type="entry name" value="ATPase-IB1_Cu"/>
    <property type="match status" value="1"/>
</dbReference>
<dbReference type="Gene3D" id="3.40.1110.10">
    <property type="entry name" value="Calcium-transporting ATPase, cytoplasmic domain N"/>
    <property type="match status" value="1"/>
</dbReference>
<evidence type="ECO:0000256" key="7">
    <source>
        <dbReference type="ARBA" id="ARBA00022723"/>
    </source>
</evidence>
<keyword evidence="14 21" id="KW-1133">Transmembrane helix</keyword>
<feature type="domain" description="HMA" evidence="22">
    <location>
        <begin position="17"/>
        <end position="83"/>
    </location>
</feature>
<evidence type="ECO:0000256" key="8">
    <source>
        <dbReference type="ARBA" id="ARBA00022737"/>
    </source>
</evidence>
<feature type="transmembrane region" description="Helical" evidence="21">
    <location>
        <begin position="272"/>
        <end position="290"/>
    </location>
</feature>
<dbReference type="AlphaFoldDB" id="A0A1I2UIK1"/>
<dbReference type="NCBIfam" id="TIGR00003">
    <property type="entry name" value="copper ion binding protein"/>
    <property type="match status" value="2"/>
</dbReference>
<dbReference type="PANTHER" id="PTHR43520">
    <property type="entry name" value="ATP7, ISOFORM B"/>
    <property type="match status" value="1"/>
</dbReference>
<dbReference type="SUPFAM" id="SSF81653">
    <property type="entry name" value="Calcium ATPase, transduction domain A"/>
    <property type="match status" value="1"/>
</dbReference>